<evidence type="ECO:0000313" key="4">
    <source>
        <dbReference type="Proteomes" id="UP000829720"/>
    </source>
</evidence>
<dbReference type="Gene3D" id="1.10.357.70">
    <property type="entry name" value="Exocyst complex component Sec6, C-terminal domain"/>
    <property type="match status" value="1"/>
</dbReference>
<dbReference type="PANTHER" id="PTHR21292:SF4">
    <property type="entry name" value="TUMOR NECROSIS FACTOR ALPHA-INDUCED PROTEIN 2"/>
    <property type="match status" value="1"/>
</dbReference>
<sequence length="673" mass="77979">MSSSTQGNRKEDFRRSCEPTEQSGMRGMEESTRGDPAKTELPEKRPAKIKTLKGIFGKPKMKLPSIRRSSKSPTDTFDPIINLLPKPEVILTFEENLQQRHFSSAGQQLIHLEESVFRNDMGKEEKVKKEKLRRDYEALLRQIWLAVEASLTFSSEELKVVKSAVSCIQQEEEQDQRWKEESGAVAPDWRPMQCRRKHDALLQQMVKKRMEETEDLSRADKLSSSLKRDICKMGIRMMDDLLKVVQELNKCYPEEFDICNTYARLYHEAFTEHLMKITEYELDLEDCTYLLSWVNDHYPNDILKHKTLKEIINCQSLGPLLPVEVTGPLEEQYLSDKKAYLESCISNALREEEKTWQSGALPQLSDKHYTSYIAIDVIQCVDKTLSNARVVLGGPYKARSIMCQLKCFLISYKKSLEEFIKGKRGNTKEVVKANLASLEQFKDYIGSCSDFFTDEMRTCCLSIVSNMKECCYLYLSNIIHTDLKVRYRKLGTHAWLTGNSNVLKEVMEGIRVHIEKCRDLKASCLEELIGRLHTEVMVEYVKRLLKRKLKLKDKIQQETASKLLYEDSRKLYTLFTEEGSKEEWLSGVLPKIAEVLKIQDPSMIQLEIVTLAQDFPDLSEHNVSELLHLKSNLTTLDIKRIKESLMENRQAVISQNSRTFFSRIPINWISKIM</sequence>
<dbReference type="GO" id="GO:0000145">
    <property type="term" value="C:exocyst"/>
    <property type="evidence" value="ECO:0007669"/>
    <property type="project" value="InterPro"/>
</dbReference>
<keyword evidence="4" id="KW-1185">Reference proteome</keyword>
<dbReference type="GO" id="GO:0006887">
    <property type="term" value="P:exocytosis"/>
    <property type="evidence" value="ECO:0007669"/>
    <property type="project" value="InterPro"/>
</dbReference>
<dbReference type="AlphaFoldDB" id="A0A8T3DD73"/>
<evidence type="ECO:0000256" key="1">
    <source>
        <dbReference type="ARBA" id="ARBA00009447"/>
    </source>
</evidence>
<dbReference type="GO" id="GO:0051601">
    <property type="term" value="P:exocyst localization"/>
    <property type="evidence" value="ECO:0007669"/>
    <property type="project" value="TreeGrafter"/>
</dbReference>
<dbReference type="EMBL" id="JAERUA010000009">
    <property type="protein sequence ID" value="KAI1895399.1"/>
    <property type="molecule type" value="Genomic_DNA"/>
</dbReference>
<protein>
    <recommendedName>
        <fullName evidence="5">Tumor necrosis factor alpha-induced protein 2</fullName>
    </recommendedName>
</protein>
<dbReference type="InterPro" id="IPR010326">
    <property type="entry name" value="EXOC3/Sec6"/>
</dbReference>
<comment type="caution">
    <text evidence="3">The sequence shown here is derived from an EMBL/GenBank/DDBJ whole genome shotgun (WGS) entry which is preliminary data.</text>
</comment>
<feature type="region of interest" description="Disordered" evidence="2">
    <location>
        <begin position="1"/>
        <end position="47"/>
    </location>
</feature>
<feature type="compositionally biased region" description="Basic and acidic residues" evidence="2">
    <location>
        <begin position="27"/>
        <end position="46"/>
    </location>
</feature>
<evidence type="ECO:0000313" key="3">
    <source>
        <dbReference type="EMBL" id="KAI1895399.1"/>
    </source>
</evidence>
<dbReference type="Pfam" id="PF06046">
    <property type="entry name" value="Sec6"/>
    <property type="match status" value="1"/>
</dbReference>
<dbReference type="PANTHER" id="PTHR21292">
    <property type="entry name" value="EXOCYST COMPLEX COMPONENT SEC6-RELATED"/>
    <property type="match status" value="1"/>
</dbReference>
<feature type="compositionally biased region" description="Basic and acidic residues" evidence="2">
    <location>
        <begin position="8"/>
        <end position="18"/>
    </location>
</feature>
<gene>
    <name evidence="3" type="ORF">AGOR_G00105890</name>
</gene>
<reference evidence="3" key="1">
    <citation type="submission" date="2021-01" db="EMBL/GenBank/DDBJ databases">
        <authorList>
            <person name="Zahm M."/>
            <person name="Roques C."/>
            <person name="Cabau C."/>
            <person name="Klopp C."/>
            <person name="Donnadieu C."/>
            <person name="Jouanno E."/>
            <person name="Lampietro C."/>
            <person name="Louis A."/>
            <person name="Herpin A."/>
            <person name="Echchiki A."/>
            <person name="Berthelot C."/>
            <person name="Parey E."/>
            <person name="Roest-Crollius H."/>
            <person name="Braasch I."/>
            <person name="Postlethwait J."/>
            <person name="Bobe J."/>
            <person name="Montfort J."/>
            <person name="Bouchez O."/>
            <person name="Begum T."/>
            <person name="Mejri S."/>
            <person name="Adams A."/>
            <person name="Chen W.-J."/>
            <person name="Guiguen Y."/>
        </authorList>
    </citation>
    <scope>NUCLEOTIDE SEQUENCE</scope>
    <source>
        <tissue evidence="3">Blood</tissue>
    </source>
</reference>
<dbReference type="InterPro" id="IPR042532">
    <property type="entry name" value="EXOC3/Sec6_C"/>
</dbReference>
<organism evidence="3 4">
    <name type="scientific">Albula goreensis</name>
    <dbReference type="NCBI Taxonomy" id="1534307"/>
    <lineage>
        <taxon>Eukaryota</taxon>
        <taxon>Metazoa</taxon>
        <taxon>Chordata</taxon>
        <taxon>Craniata</taxon>
        <taxon>Vertebrata</taxon>
        <taxon>Euteleostomi</taxon>
        <taxon>Actinopterygii</taxon>
        <taxon>Neopterygii</taxon>
        <taxon>Teleostei</taxon>
        <taxon>Albuliformes</taxon>
        <taxon>Albulidae</taxon>
        <taxon>Albula</taxon>
    </lineage>
</organism>
<evidence type="ECO:0008006" key="5">
    <source>
        <dbReference type="Google" id="ProtNLM"/>
    </source>
</evidence>
<dbReference type="OrthoDB" id="190098at2759"/>
<name>A0A8T3DD73_9TELE</name>
<accession>A0A8T3DD73</accession>
<evidence type="ECO:0000256" key="2">
    <source>
        <dbReference type="SAM" id="MobiDB-lite"/>
    </source>
</evidence>
<dbReference type="Proteomes" id="UP000829720">
    <property type="component" value="Unassembled WGS sequence"/>
</dbReference>
<proteinExistence type="inferred from homology"/>
<comment type="similarity">
    <text evidence="1">Belongs to the SEC6 family.</text>
</comment>
<dbReference type="GO" id="GO:0000149">
    <property type="term" value="F:SNARE binding"/>
    <property type="evidence" value="ECO:0007669"/>
    <property type="project" value="TreeGrafter"/>
</dbReference>